<accession>A0AAN9MZP9</accession>
<proteinExistence type="predicted"/>
<name>A0AAN9MZP9_CANGL</name>
<sequence length="68" mass="7346">MLNLSSTSTSYPFTLTLTQIKHAFILEFFVSGGQGMSTCSLVVGDEEANTRLGFKTVKRIKIGQCGIA</sequence>
<dbReference type="Proteomes" id="UP001367508">
    <property type="component" value="Unassembled WGS sequence"/>
</dbReference>
<dbReference type="EMBL" id="JAYMYQ010000001">
    <property type="protein sequence ID" value="KAK7363616.1"/>
    <property type="molecule type" value="Genomic_DNA"/>
</dbReference>
<reference evidence="1 2" key="1">
    <citation type="submission" date="2024-01" db="EMBL/GenBank/DDBJ databases">
        <title>The genomes of 5 underutilized Papilionoideae crops provide insights into root nodulation and disease resistanc.</title>
        <authorList>
            <person name="Jiang F."/>
        </authorList>
    </citation>
    <scope>NUCLEOTIDE SEQUENCE [LARGE SCALE GENOMIC DNA]</scope>
    <source>
        <strain evidence="1">LVBAO_FW01</strain>
        <tissue evidence="1">Leaves</tissue>
    </source>
</reference>
<evidence type="ECO:0000313" key="2">
    <source>
        <dbReference type="Proteomes" id="UP001367508"/>
    </source>
</evidence>
<gene>
    <name evidence="1" type="ORF">VNO77_05765</name>
</gene>
<comment type="caution">
    <text evidence="1">The sequence shown here is derived from an EMBL/GenBank/DDBJ whole genome shotgun (WGS) entry which is preliminary data.</text>
</comment>
<organism evidence="1 2">
    <name type="scientific">Canavalia gladiata</name>
    <name type="common">Sword bean</name>
    <name type="synonym">Dolichos gladiatus</name>
    <dbReference type="NCBI Taxonomy" id="3824"/>
    <lineage>
        <taxon>Eukaryota</taxon>
        <taxon>Viridiplantae</taxon>
        <taxon>Streptophyta</taxon>
        <taxon>Embryophyta</taxon>
        <taxon>Tracheophyta</taxon>
        <taxon>Spermatophyta</taxon>
        <taxon>Magnoliopsida</taxon>
        <taxon>eudicotyledons</taxon>
        <taxon>Gunneridae</taxon>
        <taxon>Pentapetalae</taxon>
        <taxon>rosids</taxon>
        <taxon>fabids</taxon>
        <taxon>Fabales</taxon>
        <taxon>Fabaceae</taxon>
        <taxon>Papilionoideae</taxon>
        <taxon>50 kb inversion clade</taxon>
        <taxon>NPAAA clade</taxon>
        <taxon>indigoferoid/millettioid clade</taxon>
        <taxon>Phaseoleae</taxon>
        <taxon>Canavalia</taxon>
    </lineage>
</organism>
<keyword evidence="2" id="KW-1185">Reference proteome</keyword>
<evidence type="ECO:0000313" key="1">
    <source>
        <dbReference type="EMBL" id="KAK7363616.1"/>
    </source>
</evidence>
<protein>
    <submittedName>
        <fullName evidence="1">Uncharacterized protein</fullName>
    </submittedName>
</protein>
<dbReference type="AlphaFoldDB" id="A0AAN9MZP9"/>